<dbReference type="InterPro" id="IPR046373">
    <property type="entry name" value="Acyl-CoA_Oxase/DH_mid-dom_sf"/>
</dbReference>
<dbReference type="PANTHER" id="PTHR43884:SF12">
    <property type="entry name" value="ISOVALERYL-COA DEHYDROGENASE, MITOCHONDRIAL-RELATED"/>
    <property type="match status" value="1"/>
</dbReference>
<feature type="domain" description="Acyl-CoA dehydrogenase/oxidase C-terminal" evidence="5">
    <location>
        <begin position="239"/>
        <end position="370"/>
    </location>
</feature>
<dbReference type="Pfam" id="PF02771">
    <property type="entry name" value="Acyl-CoA_dh_N"/>
    <property type="match status" value="1"/>
</dbReference>
<dbReference type="GO" id="GO:0016491">
    <property type="term" value="F:oxidoreductase activity"/>
    <property type="evidence" value="ECO:0007669"/>
    <property type="project" value="UniProtKB-KW"/>
</dbReference>
<accession>A0ABW1HHS1</accession>
<dbReference type="SUPFAM" id="SSF56645">
    <property type="entry name" value="Acyl-CoA dehydrogenase NM domain-like"/>
    <property type="match status" value="1"/>
</dbReference>
<dbReference type="EC" id="1.-.-.-" evidence="7"/>
<name>A0ABW1HHS1_9ACTN</name>
<dbReference type="SUPFAM" id="SSF47203">
    <property type="entry name" value="Acyl-CoA dehydrogenase C-terminal domain-like"/>
    <property type="match status" value="1"/>
</dbReference>
<dbReference type="Proteomes" id="UP001596207">
    <property type="component" value="Unassembled WGS sequence"/>
</dbReference>
<evidence type="ECO:0000313" key="7">
    <source>
        <dbReference type="EMBL" id="MFC5941032.1"/>
    </source>
</evidence>
<dbReference type="EMBL" id="JBHSQQ010000019">
    <property type="protein sequence ID" value="MFC5941032.1"/>
    <property type="molecule type" value="Genomic_DNA"/>
</dbReference>
<keyword evidence="7" id="KW-0560">Oxidoreductase</keyword>
<evidence type="ECO:0000259" key="5">
    <source>
        <dbReference type="Pfam" id="PF00441"/>
    </source>
</evidence>
<feature type="domain" description="Acyl-CoA dehydrogenase/oxidase N-terminal" evidence="6">
    <location>
        <begin position="55"/>
        <end position="113"/>
    </location>
</feature>
<comment type="caution">
    <text evidence="7">The sequence shown here is derived from an EMBL/GenBank/DDBJ whole genome shotgun (WGS) entry which is preliminary data.</text>
</comment>
<dbReference type="InterPro" id="IPR009100">
    <property type="entry name" value="AcylCoA_DH/oxidase_NM_dom_sf"/>
</dbReference>
<dbReference type="Gene3D" id="1.20.140.10">
    <property type="entry name" value="Butyryl-CoA Dehydrogenase, subunit A, domain 3"/>
    <property type="match status" value="1"/>
</dbReference>
<evidence type="ECO:0000256" key="2">
    <source>
        <dbReference type="ARBA" id="ARBA00009347"/>
    </source>
</evidence>
<comment type="similarity">
    <text evidence="2">Belongs to the acyl-CoA dehydrogenase family.</text>
</comment>
<dbReference type="InterPro" id="IPR037069">
    <property type="entry name" value="AcylCoA_DH/ox_N_sf"/>
</dbReference>
<keyword evidence="3" id="KW-0285">Flavoprotein</keyword>
<dbReference type="RefSeq" id="WP_144082645.1">
    <property type="nucleotide sequence ID" value="NZ_CP158970.1"/>
</dbReference>
<proteinExistence type="inferred from homology"/>
<evidence type="ECO:0000259" key="6">
    <source>
        <dbReference type="Pfam" id="PF02771"/>
    </source>
</evidence>
<comment type="cofactor">
    <cofactor evidence="1">
        <name>FAD</name>
        <dbReference type="ChEBI" id="CHEBI:57692"/>
    </cofactor>
</comment>
<organism evidence="7 8">
    <name type="scientific">Micromonospora harpali</name>
    <dbReference type="NCBI Taxonomy" id="1490225"/>
    <lineage>
        <taxon>Bacteria</taxon>
        <taxon>Bacillati</taxon>
        <taxon>Actinomycetota</taxon>
        <taxon>Actinomycetes</taxon>
        <taxon>Micromonosporales</taxon>
        <taxon>Micromonosporaceae</taxon>
        <taxon>Micromonospora</taxon>
    </lineage>
</organism>
<evidence type="ECO:0000256" key="1">
    <source>
        <dbReference type="ARBA" id="ARBA00001974"/>
    </source>
</evidence>
<evidence type="ECO:0000256" key="4">
    <source>
        <dbReference type="ARBA" id="ARBA00022827"/>
    </source>
</evidence>
<keyword evidence="8" id="KW-1185">Reference proteome</keyword>
<dbReference type="Gene3D" id="2.40.110.10">
    <property type="entry name" value="Butyryl-CoA Dehydrogenase, subunit A, domain 2"/>
    <property type="match status" value="1"/>
</dbReference>
<gene>
    <name evidence="7" type="ORF">ACFPZ4_06005</name>
</gene>
<dbReference type="PANTHER" id="PTHR43884">
    <property type="entry name" value="ACYL-COA DEHYDROGENASE"/>
    <property type="match status" value="1"/>
</dbReference>
<evidence type="ECO:0000313" key="8">
    <source>
        <dbReference type="Proteomes" id="UP001596207"/>
    </source>
</evidence>
<dbReference type="InterPro" id="IPR009075">
    <property type="entry name" value="AcylCo_DH/oxidase_C"/>
</dbReference>
<dbReference type="InterPro" id="IPR013786">
    <property type="entry name" value="AcylCoA_DH/ox_N"/>
</dbReference>
<dbReference type="Gene3D" id="1.10.540.10">
    <property type="entry name" value="Acyl-CoA dehydrogenase/oxidase, N-terminal domain"/>
    <property type="match status" value="1"/>
</dbReference>
<reference evidence="8" key="1">
    <citation type="journal article" date="2019" name="Int. J. Syst. Evol. Microbiol.">
        <title>The Global Catalogue of Microorganisms (GCM) 10K type strain sequencing project: providing services to taxonomists for standard genome sequencing and annotation.</title>
        <authorList>
            <consortium name="The Broad Institute Genomics Platform"/>
            <consortium name="The Broad Institute Genome Sequencing Center for Infectious Disease"/>
            <person name="Wu L."/>
            <person name="Ma J."/>
        </authorList>
    </citation>
    <scope>NUCLEOTIDE SEQUENCE [LARGE SCALE GENOMIC DNA]</scope>
    <source>
        <strain evidence="8">CGMCC 4.7173</strain>
    </source>
</reference>
<dbReference type="InterPro" id="IPR036250">
    <property type="entry name" value="AcylCo_DH-like_C"/>
</dbReference>
<sequence>MFPKASGEGDDGVSALTERVRYLAGHLARPTATERDRRRSWDDNLFKALTAVFGDGLTGVQTAAALAALGEGSRDPGLALAVTTHAVLTTVPLRAFGTSAQHERYLPRIAAGEWLGALSLRQTRAGAFASTVAARPARDGASGWVLSGSLEQVVLGAQAHHFLVVAEHRDGSRTAFLLDRDTPGLRVEQAGPAAMSSCCWGKLVLDECRAPADAVVGAVGAAAAQTEPLLAGLDWVFTSATWLGIMRALTDESLAAARDHDLFGAPLAHSQSVRFLLADIAIQNELAAGLLHRAAERFDGTATPSPQEAATVRLFTSSAVRTVAAGAAQLSGAGSAADGFVERAHRDALFFASTAGGTEVLRPVIAASLLGLG</sequence>
<evidence type="ECO:0000256" key="3">
    <source>
        <dbReference type="ARBA" id="ARBA00022630"/>
    </source>
</evidence>
<dbReference type="Pfam" id="PF00441">
    <property type="entry name" value="Acyl-CoA_dh_1"/>
    <property type="match status" value="1"/>
</dbReference>
<keyword evidence="4" id="KW-0274">FAD</keyword>
<protein>
    <submittedName>
        <fullName evidence="7">Acyl-CoA dehydrogenase family protein</fullName>
        <ecNumber evidence="7">1.-.-.-</ecNumber>
    </submittedName>
</protein>